<proteinExistence type="predicted"/>
<dbReference type="Proteomes" id="UP001589774">
    <property type="component" value="Unassembled WGS sequence"/>
</dbReference>
<name>A0ABV6HQC9_9SPHI</name>
<sequence length="423" mass="45679">MNMIQFNTFKKNSWLLGLAVFGLTACSKSDGPDTGGGDFNGQKYFIAATTGTATYLLTADDLTNHSDTITTTGNGVELLTTYTTWVNYGTKATVGLYYAQGNPGVGVTYGLASDGSLAPVGNEFLINSRFTTYGTYDHYVLTGVSGQTLDDGSIGSTFNFIDMNNRSQLTQKSINTTNFTGNGDIATFSGIVDLGNGEFLTGVVASGLKEEGSGGGSSTGKVNFPDSVWVAALDADLNVKRIYRDDRLSYSSGRFKSQYYSQIAKDGEGNVYVFSGSYDGTTTKPAGALRINRGAETFDQDYYFNIQEKSGGYRFRKVWYITEDYYLLEFYNSVQYDTNTPATQYAIVKMGDRSFTWLTNGFPSKDQITATGLPFADGGKLYFPVTTDTTAPTIYVIDPTTASATAGLVIQAESVNSVTKLTL</sequence>
<protein>
    <submittedName>
        <fullName evidence="1">DUF4374 domain-containing protein</fullName>
    </submittedName>
</protein>
<dbReference type="EMBL" id="JBHLWO010000004">
    <property type="protein sequence ID" value="MFC0321094.1"/>
    <property type="molecule type" value="Genomic_DNA"/>
</dbReference>
<dbReference type="RefSeq" id="WP_130858010.1">
    <property type="nucleotide sequence ID" value="NZ_JBHLWO010000004.1"/>
</dbReference>
<evidence type="ECO:0000313" key="2">
    <source>
        <dbReference type="Proteomes" id="UP001589774"/>
    </source>
</evidence>
<gene>
    <name evidence="1" type="ORF">ACFFI0_22425</name>
</gene>
<keyword evidence="2" id="KW-1185">Reference proteome</keyword>
<dbReference type="Pfam" id="PF14298">
    <property type="entry name" value="DUF4374"/>
    <property type="match status" value="2"/>
</dbReference>
<evidence type="ECO:0000313" key="1">
    <source>
        <dbReference type="EMBL" id="MFC0321094.1"/>
    </source>
</evidence>
<organism evidence="1 2">
    <name type="scientific">Olivibacter oleidegradans</name>
    <dbReference type="NCBI Taxonomy" id="760123"/>
    <lineage>
        <taxon>Bacteria</taxon>
        <taxon>Pseudomonadati</taxon>
        <taxon>Bacteroidota</taxon>
        <taxon>Sphingobacteriia</taxon>
        <taxon>Sphingobacteriales</taxon>
        <taxon>Sphingobacteriaceae</taxon>
        <taxon>Olivibacter</taxon>
    </lineage>
</organism>
<accession>A0ABV6HQC9</accession>
<dbReference type="InterPro" id="IPR025401">
    <property type="entry name" value="DUF4374"/>
</dbReference>
<comment type="caution">
    <text evidence="1">The sequence shown here is derived from an EMBL/GenBank/DDBJ whole genome shotgun (WGS) entry which is preliminary data.</text>
</comment>
<reference evidence="1 2" key="1">
    <citation type="submission" date="2024-09" db="EMBL/GenBank/DDBJ databases">
        <authorList>
            <person name="Sun Q."/>
            <person name="Mori K."/>
        </authorList>
    </citation>
    <scope>NUCLEOTIDE SEQUENCE [LARGE SCALE GENOMIC DNA]</scope>
    <source>
        <strain evidence="1 2">CCM 7765</strain>
    </source>
</reference>